<evidence type="ECO:0000313" key="13">
    <source>
        <dbReference type="EMBL" id="MFE4107584.1"/>
    </source>
</evidence>
<comment type="pathway">
    <text evidence="1">Protein modification; [NiFe] hydrogenase maturation.</text>
</comment>
<dbReference type="Gene3D" id="3.30.420.40">
    <property type="match status" value="1"/>
</dbReference>
<dbReference type="SUPFAM" id="SSF54975">
    <property type="entry name" value="Acylphosphatase/BLUF domain-like"/>
    <property type="match status" value="1"/>
</dbReference>
<dbReference type="InterPro" id="IPR017968">
    <property type="entry name" value="Acylphosphatase_CS"/>
</dbReference>
<dbReference type="InterPro" id="IPR006070">
    <property type="entry name" value="Sua5-like_dom"/>
</dbReference>
<feature type="region of interest" description="Disordered" evidence="10">
    <location>
        <begin position="78"/>
        <end position="97"/>
    </location>
</feature>
<dbReference type="InterPro" id="IPR036046">
    <property type="entry name" value="Acylphosphatase-like_dom_sf"/>
</dbReference>
<dbReference type="PIRSF" id="PIRSF006256">
    <property type="entry name" value="CMPcnvr_hdrg_mat"/>
    <property type="match status" value="1"/>
</dbReference>
<evidence type="ECO:0000256" key="9">
    <source>
        <dbReference type="PROSITE-ProRule" id="PRU00520"/>
    </source>
</evidence>
<comment type="catalytic activity">
    <reaction evidence="9">
        <text>an acyl phosphate + H2O = a carboxylate + phosphate + H(+)</text>
        <dbReference type="Rhea" id="RHEA:14965"/>
        <dbReference type="ChEBI" id="CHEBI:15377"/>
        <dbReference type="ChEBI" id="CHEBI:15378"/>
        <dbReference type="ChEBI" id="CHEBI:29067"/>
        <dbReference type="ChEBI" id="CHEBI:43474"/>
        <dbReference type="ChEBI" id="CHEBI:59918"/>
        <dbReference type="EC" id="3.6.1.7"/>
    </reaction>
</comment>
<dbReference type="InterPro" id="IPR011125">
    <property type="entry name" value="Znf_HypF"/>
</dbReference>
<dbReference type="PROSITE" id="PS51160">
    <property type="entry name" value="ACYLPHOSPHATASE_3"/>
    <property type="match status" value="1"/>
</dbReference>
<evidence type="ECO:0000256" key="6">
    <source>
        <dbReference type="ARBA" id="ARBA00022833"/>
    </source>
</evidence>
<dbReference type="InterPro" id="IPR041440">
    <property type="entry name" value="HypF_C"/>
</dbReference>
<dbReference type="InterPro" id="IPR055128">
    <property type="entry name" value="HypF_C_2"/>
</dbReference>
<feature type="domain" description="Acylphosphatase-like" evidence="11">
    <location>
        <begin position="9"/>
        <end position="95"/>
    </location>
</feature>
<dbReference type="InterPro" id="IPR001792">
    <property type="entry name" value="Acylphosphatase-like_dom"/>
</dbReference>
<comment type="similarity">
    <text evidence="2 8">Belongs to the carbamoyltransferase HypF family.</text>
</comment>
<evidence type="ECO:0000256" key="3">
    <source>
        <dbReference type="ARBA" id="ARBA00022598"/>
    </source>
</evidence>
<dbReference type="InterPro" id="IPR004421">
    <property type="entry name" value="Carbamoyltransferase_HypF"/>
</dbReference>
<evidence type="ECO:0000256" key="8">
    <source>
        <dbReference type="PIRNR" id="PIRNR006256"/>
    </source>
</evidence>
<dbReference type="Pfam" id="PF17788">
    <property type="entry name" value="HypF_C"/>
    <property type="match status" value="1"/>
</dbReference>
<keyword evidence="3 13" id="KW-0436">Ligase</keyword>
<dbReference type="Gene3D" id="3.90.870.50">
    <property type="match status" value="1"/>
</dbReference>
<dbReference type="GO" id="GO:0016874">
    <property type="term" value="F:ligase activity"/>
    <property type="evidence" value="ECO:0007669"/>
    <property type="project" value="UniProtKB-KW"/>
</dbReference>
<feature type="active site" evidence="9">
    <location>
        <position position="42"/>
    </location>
</feature>
<dbReference type="Gene3D" id="3.30.420.360">
    <property type="match status" value="1"/>
</dbReference>
<dbReference type="EMBL" id="JBHZOL010000088">
    <property type="protein sequence ID" value="MFE4107584.1"/>
    <property type="molecule type" value="Genomic_DNA"/>
</dbReference>
<evidence type="ECO:0000259" key="12">
    <source>
        <dbReference type="PROSITE" id="PS51163"/>
    </source>
</evidence>
<reference evidence="13 14" key="1">
    <citation type="submission" date="2024-10" db="EMBL/GenBank/DDBJ databases">
        <authorList>
            <person name="Ratan Roy A."/>
            <person name="Morales Sandoval P.H."/>
            <person name="De Los Santos Villalobos S."/>
            <person name="Chakraborty S."/>
            <person name="Mukherjee J."/>
        </authorList>
    </citation>
    <scope>NUCLEOTIDE SEQUENCE [LARGE SCALE GENOMIC DNA]</scope>
    <source>
        <strain evidence="13 14">S1</strain>
    </source>
</reference>
<evidence type="ECO:0000256" key="2">
    <source>
        <dbReference type="ARBA" id="ARBA00008097"/>
    </source>
</evidence>
<keyword evidence="9" id="KW-0378">Hydrolase</keyword>
<evidence type="ECO:0000256" key="1">
    <source>
        <dbReference type="ARBA" id="ARBA00004711"/>
    </source>
</evidence>
<dbReference type="Pfam" id="PF00708">
    <property type="entry name" value="Acylphosphatase"/>
    <property type="match status" value="1"/>
</dbReference>
<dbReference type="PROSITE" id="PS00150">
    <property type="entry name" value="ACYLPHOSPHATASE_1"/>
    <property type="match status" value="1"/>
</dbReference>
<dbReference type="Pfam" id="PF01300">
    <property type="entry name" value="Sua5_yciO_yrdC"/>
    <property type="match status" value="1"/>
</dbReference>
<feature type="domain" description="YrdC-like" evidence="12">
    <location>
        <begin position="205"/>
        <end position="391"/>
    </location>
</feature>
<proteinExistence type="inferred from homology"/>
<dbReference type="SUPFAM" id="SSF55821">
    <property type="entry name" value="YrdC/RibB"/>
    <property type="match status" value="1"/>
</dbReference>
<gene>
    <name evidence="13" type="primary">hypF</name>
    <name evidence="13" type="ORF">ACFVKH_14925</name>
</gene>
<dbReference type="EC" id="6.2.-.-" evidence="8"/>
<keyword evidence="5" id="KW-0863">Zinc-finger</keyword>
<evidence type="ECO:0000256" key="4">
    <source>
        <dbReference type="ARBA" id="ARBA00022723"/>
    </source>
</evidence>
<dbReference type="NCBIfam" id="TIGR00143">
    <property type="entry name" value="hypF"/>
    <property type="match status" value="1"/>
</dbReference>
<dbReference type="PANTHER" id="PTHR42959:SF1">
    <property type="entry name" value="CARBAMOYLTRANSFERASE HYPF"/>
    <property type="match status" value="1"/>
</dbReference>
<keyword evidence="14" id="KW-1185">Reference proteome</keyword>
<evidence type="ECO:0000256" key="7">
    <source>
        <dbReference type="ARBA" id="ARBA00048220"/>
    </source>
</evidence>
<dbReference type="Pfam" id="PF22521">
    <property type="entry name" value="HypF_C_2"/>
    <property type="match status" value="1"/>
</dbReference>
<accession>A0ABW6IH92</accession>
<evidence type="ECO:0000256" key="10">
    <source>
        <dbReference type="SAM" id="MobiDB-lite"/>
    </source>
</evidence>
<dbReference type="InterPro" id="IPR017945">
    <property type="entry name" value="DHBP_synth_RibB-like_a/b_dom"/>
</dbReference>
<name>A0ABW6IH92_9CYAN</name>
<organism evidence="13 14">
    <name type="scientific">Almyronema epifaneia S1</name>
    <dbReference type="NCBI Taxonomy" id="2991925"/>
    <lineage>
        <taxon>Bacteria</taxon>
        <taxon>Bacillati</taxon>
        <taxon>Cyanobacteriota</taxon>
        <taxon>Cyanophyceae</taxon>
        <taxon>Nodosilineales</taxon>
        <taxon>Nodosilineaceae</taxon>
        <taxon>Almyronema</taxon>
        <taxon>Almyronema epifaneia</taxon>
    </lineage>
</organism>
<comment type="catalytic activity">
    <reaction evidence="7">
        <text>C-terminal L-cysteinyl-[HypE protein] + carbamoyl phosphate + ATP + H2O = C-terminal S-carboxamide-L-cysteinyl-[HypE protein] + AMP + phosphate + diphosphate + H(+)</text>
        <dbReference type="Rhea" id="RHEA:55636"/>
        <dbReference type="Rhea" id="RHEA-COMP:14247"/>
        <dbReference type="Rhea" id="RHEA-COMP:14392"/>
        <dbReference type="ChEBI" id="CHEBI:15377"/>
        <dbReference type="ChEBI" id="CHEBI:15378"/>
        <dbReference type="ChEBI" id="CHEBI:30616"/>
        <dbReference type="ChEBI" id="CHEBI:33019"/>
        <dbReference type="ChEBI" id="CHEBI:43474"/>
        <dbReference type="ChEBI" id="CHEBI:58228"/>
        <dbReference type="ChEBI" id="CHEBI:76913"/>
        <dbReference type="ChEBI" id="CHEBI:139126"/>
        <dbReference type="ChEBI" id="CHEBI:456215"/>
    </reaction>
</comment>
<protein>
    <recommendedName>
        <fullName evidence="8">Carbamoyltransferase</fullName>
        <ecNumber evidence="8">6.2.-.-</ecNumber>
    </recommendedName>
</protein>
<keyword evidence="4" id="KW-0479">Metal-binding</keyword>
<dbReference type="PROSITE" id="PS51163">
    <property type="entry name" value="YRDC"/>
    <property type="match status" value="1"/>
</dbReference>
<dbReference type="Proteomes" id="UP001600165">
    <property type="component" value="Unassembled WGS sequence"/>
</dbReference>
<comment type="caution">
    <text evidence="13">The sequence shown here is derived from an EMBL/GenBank/DDBJ whole genome shotgun (WGS) entry which is preliminary data.</text>
</comment>
<evidence type="ECO:0000256" key="5">
    <source>
        <dbReference type="ARBA" id="ARBA00022771"/>
    </source>
</evidence>
<keyword evidence="6" id="KW-0862">Zinc</keyword>
<dbReference type="Gene3D" id="3.30.110.120">
    <property type="match status" value="1"/>
</dbReference>
<evidence type="ECO:0000313" key="14">
    <source>
        <dbReference type="Proteomes" id="UP001600165"/>
    </source>
</evidence>
<dbReference type="Pfam" id="PF07503">
    <property type="entry name" value="zf-HYPF"/>
    <property type="match status" value="2"/>
</dbReference>
<feature type="active site" evidence="9">
    <location>
        <position position="24"/>
    </location>
</feature>
<evidence type="ECO:0000259" key="11">
    <source>
        <dbReference type="PROSITE" id="PS51160"/>
    </source>
</evidence>
<dbReference type="PANTHER" id="PTHR42959">
    <property type="entry name" value="CARBAMOYLTRANSFERASE"/>
    <property type="match status" value="1"/>
</dbReference>
<dbReference type="InterPro" id="IPR051060">
    <property type="entry name" value="Carbamoyltrans_HypF-like"/>
</dbReference>
<sequence>MKTIVLKQRLQIALTGLVQGVGFRPFVYRLATELSLTGWVTNSAQGVLIEVEGDRLQIENFCDRLQLEKPPHAQIHQLTRQAQKPTGEPTFTIRPSLKGPKTTPILPDLATCAACLQELFDPRDRRYQYPFINCTHCGPRYSLIEDLPYDRPHTSMKGFTLCPQCQAEYDNPRDRRFHAQPNACPQCGPQLALWEASGQILASQSAALQAAIAALRQGKIVAVKGLGGFHLMVDARHAAAVQNLRQRKHRPDKPFALMFADLQQVQQACQVSALEAALLQSTAAPIVLLRRHSNPLNLAAAIAPKNPHWGIMLPYTPLHHLLLAELGSPLVATSGNRASEPLCTDEFQALQQLSGIADLFLVHNRPIARPIDDSIVRVMAAKVMVLRRARGYGLAIADNPQEQSSPTDSLACAPPLLAVGAHLKNTIAIALPSQTLLSQHIGDLETPATLTTFEQTISRLAELYDWQPAVIACDRHPDYLSTQYAEATGLPVVAVQHHQAHVLACMAEHQLLGETVLGIAWDGTGYGLDGTLWGSEFFRVSGWPLSIERVAHLRPFGLPGGDRAIKDPRRSALGLLYGLWGEALFSHPAYQRWLPAFSTAESSLLAHSLKQGINVPLTSSMGRLFDGIAAIAGLATTVSFEGQAAMQLEFAQSSQATTATYPLEPSRVIDWRSLVIAILQDLDQGVAMDHLSAKFHNSLIALIGAIAAQLQIEKVVLSGGCFQNQRLLEGTVKQLQQQGFQPYWPQQIPPNDGSIAFGQLIAANSQLLKPKSQISSPLIQSQSPCA</sequence>